<evidence type="ECO:0000256" key="2">
    <source>
        <dbReference type="ARBA" id="ARBA00022722"/>
    </source>
</evidence>
<evidence type="ECO:0000259" key="6">
    <source>
        <dbReference type="Pfam" id="PF03755"/>
    </source>
</evidence>
<comment type="similarity">
    <text evidence="5">Belongs to the YicC/YloC family.</text>
</comment>
<proteinExistence type="inferred from homology"/>
<dbReference type="Pfam" id="PF03755">
    <property type="entry name" value="YicC-like_N"/>
    <property type="match status" value="1"/>
</dbReference>
<dbReference type="EMBL" id="DTKQ01000054">
    <property type="protein sequence ID" value="HGZ80173.1"/>
    <property type="molecule type" value="Genomic_DNA"/>
</dbReference>
<name>A0A832I7F2_9THEM</name>
<dbReference type="GO" id="GO:0016787">
    <property type="term" value="F:hydrolase activity"/>
    <property type="evidence" value="ECO:0007669"/>
    <property type="project" value="UniProtKB-KW"/>
</dbReference>
<feature type="domain" description="Endoribonuclease YicC-like C-terminal" evidence="7">
    <location>
        <begin position="175"/>
        <end position="292"/>
    </location>
</feature>
<comment type="caution">
    <text evidence="8">The sequence shown here is derived from an EMBL/GenBank/DDBJ whole genome shotgun (WGS) entry which is preliminary data.</text>
</comment>
<dbReference type="Pfam" id="PF08340">
    <property type="entry name" value="YicC-like_C"/>
    <property type="match status" value="1"/>
</dbReference>
<keyword evidence="4" id="KW-0378">Hydrolase</keyword>
<dbReference type="PANTHER" id="PTHR30636:SF3">
    <property type="entry name" value="UPF0701 PROTEIN YICC"/>
    <property type="match status" value="1"/>
</dbReference>
<gene>
    <name evidence="8" type="ORF">ENW55_09360</name>
</gene>
<reference evidence="8" key="1">
    <citation type="journal article" date="2020" name="mSystems">
        <title>Genome- and Community-Level Interaction Insights into Carbon Utilization and Element Cycling Functions of Hydrothermarchaeota in Hydrothermal Sediment.</title>
        <authorList>
            <person name="Zhou Z."/>
            <person name="Liu Y."/>
            <person name="Xu W."/>
            <person name="Pan J."/>
            <person name="Luo Z.H."/>
            <person name="Li M."/>
        </authorList>
    </citation>
    <scope>NUCLEOTIDE SEQUENCE [LARGE SCALE GENOMIC DNA]</scope>
    <source>
        <strain evidence="8">SpSt-86</strain>
    </source>
</reference>
<feature type="domain" description="Endoribonuclease YicC-like N-terminal" evidence="6">
    <location>
        <begin position="3"/>
        <end position="156"/>
    </location>
</feature>
<organism evidence="8">
    <name type="scientific">Pseudothermotoga hypogea</name>
    <dbReference type="NCBI Taxonomy" id="57487"/>
    <lineage>
        <taxon>Bacteria</taxon>
        <taxon>Thermotogati</taxon>
        <taxon>Thermotogota</taxon>
        <taxon>Thermotogae</taxon>
        <taxon>Thermotogales</taxon>
        <taxon>Thermotogaceae</taxon>
        <taxon>Pseudothermotoga</taxon>
    </lineage>
</organism>
<evidence type="ECO:0000256" key="5">
    <source>
        <dbReference type="ARBA" id="ARBA00035648"/>
    </source>
</evidence>
<evidence type="ECO:0000256" key="3">
    <source>
        <dbReference type="ARBA" id="ARBA00022759"/>
    </source>
</evidence>
<dbReference type="InterPro" id="IPR005229">
    <property type="entry name" value="YicC/YloC-like"/>
</dbReference>
<keyword evidence="2" id="KW-0540">Nuclease</keyword>
<comment type="cofactor">
    <cofactor evidence="1">
        <name>a divalent metal cation</name>
        <dbReference type="ChEBI" id="CHEBI:60240"/>
    </cofactor>
</comment>
<accession>A0A832I7F2</accession>
<protein>
    <submittedName>
        <fullName evidence="8">YicC family protein</fullName>
    </submittedName>
</protein>
<dbReference type="PANTHER" id="PTHR30636">
    <property type="entry name" value="UPF0701 PROTEIN YICC"/>
    <property type="match status" value="1"/>
</dbReference>
<evidence type="ECO:0000259" key="7">
    <source>
        <dbReference type="Pfam" id="PF08340"/>
    </source>
</evidence>
<dbReference type="InterPro" id="IPR013551">
    <property type="entry name" value="YicC-like_C"/>
</dbReference>
<dbReference type="NCBIfam" id="TIGR00255">
    <property type="entry name" value="YicC/YloC family endoribonuclease"/>
    <property type="match status" value="1"/>
</dbReference>
<evidence type="ECO:0000313" key="8">
    <source>
        <dbReference type="EMBL" id="HGZ80173.1"/>
    </source>
</evidence>
<dbReference type="AlphaFoldDB" id="A0A832I7F2"/>
<dbReference type="GO" id="GO:0004521">
    <property type="term" value="F:RNA endonuclease activity"/>
    <property type="evidence" value="ECO:0007669"/>
    <property type="project" value="InterPro"/>
</dbReference>
<keyword evidence="3" id="KW-0255">Endonuclease</keyword>
<evidence type="ECO:0000256" key="1">
    <source>
        <dbReference type="ARBA" id="ARBA00001968"/>
    </source>
</evidence>
<sequence length="292" mass="33616">MPKSMTGYAKVERISKEYRVSCEVKALNSRYLNIELNCPSFLSSREIELTKLIQRYVKRGKVFLKLFVEFLVPPADALRIDFGLAKAYYDGLEELVTKLGIPEPVNLDQLLRFRELVKFELSEEQEERIWKICEEVVEEALQKLDLEREREGQQLSKQLQAIVEGLNALTDKLRETANGVLPSLKEKLRNQIQQLLDNAQIDANLFENLVAMSLQKLDIREEIDRLETHLSKTMELLSSKEAVGSHLDFLAQEILRELNTVLSKSEDAGLIDLALRGKVLISQFREQVQNLE</sequence>
<evidence type="ECO:0000256" key="4">
    <source>
        <dbReference type="ARBA" id="ARBA00022801"/>
    </source>
</evidence>
<dbReference type="InterPro" id="IPR013527">
    <property type="entry name" value="YicC-like_N"/>
</dbReference>